<organism evidence="2 3">
    <name type="scientific">Paenibacillus oryzae</name>
    <dbReference type="NCBI Taxonomy" id="1844972"/>
    <lineage>
        <taxon>Bacteria</taxon>
        <taxon>Bacillati</taxon>
        <taxon>Bacillota</taxon>
        <taxon>Bacilli</taxon>
        <taxon>Bacillales</taxon>
        <taxon>Paenibacillaceae</taxon>
        <taxon>Paenibacillus</taxon>
    </lineage>
</organism>
<keyword evidence="1" id="KW-1133">Transmembrane helix</keyword>
<accession>A0A1A5YHJ6</accession>
<evidence type="ECO:0000313" key="3">
    <source>
        <dbReference type="Proteomes" id="UP000092024"/>
    </source>
</evidence>
<dbReference type="STRING" id="1844972.A7K91_04650"/>
<keyword evidence="3" id="KW-1185">Reference proteome</keyword>
<gene>
    <name evidence="2" type="ORF">A7K91_04650</name>
</gene>
<evidence type="ECO:0000313" key="2">
    <source>
        <dbReference type="EMBL" id="OBR64875.1"/>
    </source>
</evidence>
<proteinExistence type="predicted"/>
<sequence>MPDSETRREHAPDNKELLERVKSLEAEVERLRSHSNTESSFWSRAILAFVIVFGVMLVGIGVVNYLI</sequence>
<dbReference type="AlphaFoldDB" id="A0A1A5YHJ6"/>
<protein>
    <submittedName>
        <fullName evidence="2">Uncharacterized protein</fullName>
    </submittedName>
</protein>
<name>A0A1A5YHJ6_9BACL</name>
<keyword evidence="1" id="KW-0472">Membrane</keyword>
<dbReference type="RefSeq" id="WP_068684008.1">
    <property type="nucleotide sequence ID" value="NZ_LYPA01000064.1"/>
</dbReference>
<feature type="transmembrane region" description="Helical" evidence="1">
    <location>
        <begin position="41"/>
        <end position="66"/>
    </location>
</feature>
<keyword evidence="1" id="KW-0812">Transmembrane</keyword>
<dbReference type="EMBL" id="LYPA01000064">
    <property type="protein sequence ID" value="OBR64875.1"/>
    <property type="molecule type" value="Genomic_DNA"/>
</dbReference>
<reference evidence="2 3" key="1">
    <citation type="submission" date="2016-05" db="EMBL/GenBank/DDBJ databases">
        <title>Paenibacillus oryzae. sp. nov., isolated from the rice root.</title>
        <authorList>
            <person name="Zhang J."/>
            <person name="Zhang X."/>
        </authorList>
    </citation>
    <scope>NUCLEOTIDE SEQUENCE [LARGE SCALE GENOMIC DNA]</scope>
    <source>
        <strain evidence="2 3">1DrF-4</strain>
    </source>
</reference>
<dbReference type="Proteomes" id="UP000092024">
    <property type="component" value="Unassembled WGS sequence"/>
</dbReference>
<evidence type="ECO:0000256" key="1">
    <source>
        <dbReference type="SAM" id="Phobius"/>
    </source>
</evidence>
<comment type="caution">
    <text evidence="2">The sequence shown here is derived from an EMBL/GenBank/DDBJ whole genome shotgun (WGS) entry which is preliminary data.</text>
</comment>